<protein>
    <submittedName>
        <fullName evidence="2">Uncharacterized protein</fullName>
    </submittedName>
</protein>
<organism evidence="2 3">
    <name type="scientific">Amycolatopsis acidiphila</name>
    <dbReference type="NCBI Taxonomy" id="715473"/>
    <lineage>
        <taxon>Bacteria</taxon>
        <taxon>Bacillati</taxon>
        <taxon>Actinomycetota</taxon>
        <taxon>Actinomycetes</taxon>
        <taxon>Pseudonocardiales</taxon>
        <taxon>Pseudonocardiaceae</taxon>
        <taxon>Amycolatopsis</taxon>
    </lineage>
</organism>
<keyword evidence="1" id="KW-0472">Membrane</keyword>
<evidence type="ECO:0000256" key="1">
    <source>
        <dbReference type="SAM" id="Phobius"/>
    </source>
</evidence>
<comment type="caution">
    <text evidence="2">The sequence shown here is derived from an EMBL/GenBank/DDBJ whole genome shotgun (WGS) entry which is preliminary data.</text>
</comment>
<proteinExistence type="predicted"/>
<evidence type="ECO:0000313" key="2">
    <source>
        <dbReference type="EMBL" id="TVT25910.1"/>
    </source>
</evidence>
<keyword evidence="1" id="KW-1133">Transmembrane helix</keyword>
<keyword evidence="1" id="KW-0812">Transmembrane</keyword>
<dbReference type="Proteomes" id="UP000318578">
    <property type="component" value="Unassembled WGS sequence"/>
</dbReference>
<dbReference type="AlphaFoldDB" id="A0A558ANT8"/>
<keyword evidence="3" id="KW-1185">Reference proteome</keyword>
<gene>
    <name evidence="2" type="ORF">FNH06_00270</name>
</gene>
<reference evidence="2 3" key="1">
    <citation type="submission" date="2019-07" db="EMBL/GenBank/DDBJ databases">
        <title>New species of Amycolatopsis and Streptomyces.</title>
        <authorList>
            <person name="Duangmal K."/>
            <person name="Teo W.F.A."/>
            <person name="Lipun K."/>
        </authorList>
    </citation>
    <scope>NUCLEOTIDE SEQUENCE [LARGE SCALE GENOMIC DNA]</scope>
    <source>
        <strain evidence="2 3">JCM 30562</strain>
    </source>
</reference>
<name>A0A558ANT8_9PSEU</name>
<feature type="transmembrane region" description="Helical" evidence="1">
    <location>
        <begin position="47"/>
        <end position="66"/>
    </location>
</feature>
<dbReference type="EMBL" id="VJZA01000001">
    <property type="protein sequence ID" value="TVT25910.1"/>
    <property type="molecule type" value="Genomic_DNA"/>
</dbReference>
<sequence>MVGTSAEAAFKPVAPVAGPIAGQETVETDNECCPDHHSGPSGHGHDLLHLCLAVLAALAGLVLGWLSWQRGQTTTPHCDPIRAVTSAGRGPPRIRSSNELFSSLCVLRL</sequence>
<accession>A0A558ANT8</accession>
<evidence type="ECO:0000313" key="3">
    <source>
        <dbReference type="Proteomes" id="UP000318578"/>
    </source>
</evidence>